<evidence type="ECO:0000256" key="5">
    <source>
        <dbReference type="ARBA" id="ARBA00023136"/>
    </source>
</evidence>
<comment type="subcellular location">
    <subcellularLocation>
        <location evidence="1">Membrane</location>
        <topology evidence="1">Multi-pass membrane protein</topology>
    </subcellularLocation>
</comment>
<dbReference type="EMBL" id="JAGFMF010012068">
    <property type="protein sequence ID" value="KAG8508175.1"/>
    <property type="molecule type" value="Genomic_DNA"/>
</dbReference>
<dbReference type="InterPro" id="IPR050598">
    <property type="entry name" value="AminoAcid_Transporter"/>
</dbReference>
<feature type="transmembrane region" description="Helical" evidence="7">
    <location>
        <begin position="877"/>
        <end position="897"/>
    </location>
</feature>
<keyword evidence="4 7" id="KW-1133">Transmembrane helix</keyword>
<dbReference type="OrthoDB" id="10062876at2759"/>
<feature type="transmembrane region" description="Helical" evidence="7">
    <location>
        <begin position="762"/>
        <end position="783"/>
    </location>
</feature>
<evidence type="ECO:0000256" key="7">
    <source>
        <dbReference type="SAM" id="Phobius"/>
    </source>
</evidence>
<feature type="transmembrane region" description="Helical" evidence="7">
    <location>
        <begin position="684"/>
        <end position="706"/>
    </location>
</feature>
<feature type="transmembrane region" description="Helical" evidence="7">
    <location>
        <begin position="846"/>
        <end position="865"/>
    </location>
</feature>
<dbReference type="GO" id="GO:0015175">
    <property type="term" value="F:neutral L-amino acid transmembrane transporter activity"/>
    <property type="evidence" value="ECO:0007669"/>
    <property type="project" value="TreeGrafter"/>
</dbReference>
<dbReference type="Pfam" id="PF13520">
    <property type="entry name" value="AA_permease_2"/>
    <property type="match status" value="2"/>
</dbReference>
<feature type="transmembrane region" description="Helical" evidence="7">
    <location>
        <begin position="903"/>
        <end position="922"/>
    </location>
</feature>
<dbReference type="FunFam" id="1.20.1740.10:FF:000092">
    <property type="entry name" value="Putative L-type amino acid transporter 1-like protein MLAS"/>
    <property type="match status" value="1"/>
</dbReference>
<name>A0A8J6DHN6_GALPY</name>
<comment type="similarity">
    <text evidence="2">Belongs to the amino acid-polyamine-organocation (APC) superfamily. L-type amino acid transporter (LAT) (TC 2.A.3.8) family.</text>
</comment>
<dbReference type="GO" id="GO:0015179">
    <property type="term" value="F:L-amino acid transmembrane transporter activity"/>
    <property type="evidence" value="ECO:0007669"/>
    <property type="project" value="TreeGrafter"/>
</dbReference>
<evidence type="ECO:0000256" key="4">
    <source>
        <dbReference type="ARBA" id="ARBA00022989"/>
    </source>
</evidence>
<comment type="caution">
    <text evidence="8">The sequence shown here is derived from an EMBL/GenBank/DDBJ whole genome shotgun (WGS) entry which is preliminary data.</text>
</comment>
<evidence type="ECO:0000256" key="2">
    <source>
        <dbReference type="ARBA" id="ARBA00007040"/>
    </source>
</evidence>
<reference evidence="8" key="1">
    <citation type="journal article" date="2021" name="Evol. Appl.">
        <title>The genome of the Pyrenean desman and the effects of bottlenecks and inbreeding on the genomic landscape of an endangered species.</title>
        <authorList>
            <person name="Escoda L."/>
            <person name="Castresana J."/>
        </authorList>
    </citation>
    <scope>NUCLEOTIDE SEQUENCE</scope>
    <source>
        <strain evidence="8">IBE-C5619</strain>
    </source>
</reference>
<feature type="transmembrane region" description="Helical" evidence="7">
    <location>
        <begin position="643"/>
        <end position="664"/>
    </location>
</feature>
<gene>
    <name evidence="8" type="ORF">J0S82_010732</name>
</gene>
<accession>A0A8J6DHN6</accession>
<protein>
    <submittedName>
        <fullName evidence="8">Large neutral amino acids transporter small subunit 1</fullName>
    </submittedName>
</protein>
<dbReference type="InterPro" id="IPR002293">
    <property type="entry name" value="AA/rel_permease1"/>
</dbReference>
<proteinExistence type="inferred from homology"/>
<dbReference type="GO" id="GO:0016020">
    <property type="term" value="C:membrane"/>
    <property type="evidence" value="ECO:0007669"/>
    <property type="project" value="UniProtKB-SubCell"/>
</dbReference>
<evidence type="ECO:0000313" key="8">
    <source>
        <dbReference type="EMBL" id="KAG8508175.1"/>
    </source>
</evidence>
<evidence type="ECO:0000256" key="6">
    <source>
        <dbReference type="SAM" id="MobiDB-lite"/>
    </source>
</evidence>
<dbReference type="Gene3D" id="1.20.1740.10">
    <property type="entry name" value="Amino acid/polyamine transporter I"/>
    <property type="match status" value="2"/>
</dbReference>
<dbReference type="PANTHER" id="PTHR11785:SF315">
    <property type="entry name" value="LARGE NEUTRAL AMINO ACIDS TRANSPORTER SMALL SUBUNIT 1"/>
    <property type="match status" value="1"/>
</dbReference>
<feature type="compositionally biased region" description="Gly residues" evidence="6">
    <location>
        <begin position="170"/>
        <end position="183"/>
    </location>
</feature>
<dbReference type="FunFam" id="1.20.1740.10:FF:000145">
    <property type="entry name" value="Solute carrier family 7 member 5"/>
    <property type="match status" value="1"/>
</dbReference>
<feature type="transmembrane region" description="Helical" evidence="7">
    <location>
        <begin position="232"/>
        <end position="251"/>
    </location>
</feature>
<dbReference type="Proteomes" id="UP000700334">
    <property type="component" value="Unassembled WGS sequence"/>
</dbReference>
<dbReference type="AlphaFoldDB" id="A0A8J6DHN6"/>
<evidence type="ECO:0000256" key="3">
    <source>
        <dbReference type="ARBA" id="ARBA00022692"/>
    </source>
</evidence>
<feature type="transmembrane region" description="Helical" evidence="7">
    <location>
        <begin position="814"/>
        <end position="834"/>
    </location>
</feature>
<dbReference type="PANTHER" id="PTHR11785">
    <property type="entry name" value="AMINO ACID TRANSPORTER"/>
    <property type="match status" value="1"/>
</dbReference>
<keyword evidence="3 7" id="KW-0812">Transmembrane</keyword>
<evidence type="ECO:0000256" key="1">
    <source>
        <dbReference type="ARBA" id="ARBA00004141"/>
    </source>
</evidence>
<feature type="transmembrane region" description="Helical" evidence="7">
    <location>
        <begin position="263"/>
        <end position="284"/>
    </location>
</feature>
<organism evidence="8 9">
    <name type="scientific">Galemys pyrenaicus</name>
    <name type="common">Iberian desman</name>
    <name type="synonym">Pyrenean desman</name>
    <dbReference type="NCBI Taxonomy" id="202257"/>
    <lineage>
        <taxon>Eukaryota</taxon>
        <taxon>Metazoa</taxon>
        <taxon>Chordata</taxon>
        <taxon>Craniata</taxon>
        <taxon>Vertebrata</taxon>
        <taxon>Euteleostomi</taxon>
        <taxon>Mammalia</taxon>
        <taxon>Eutheria</taxon>
        <taxon>Laurasiatheria</taxon>
        <taxon>Eulipotyphla</taxon>
        <taxon>Talpidae</taxon>
        <taxon>Galemys</taxon>
    </lineage>
</organism>
<sequence>MEHGEAGMKSTKQHGAWNRVELHGTAWSLEPHGTWNRLELHRTTWSMELHGAWNSVEPGTARISMEHGTVWSCTEQHEAAWSLEQHGAARNSTKQHGARNRMELHGTTWNLEQHGAWNLREQHEASLEQRERQVHLWVLTTEACGHATAALRAGGGALAAVRAAVRAAAGGGGGGGGGGGMAGSGPKRRAAAAPAEEEQARERMLAARRAEGAAAQAEAEAEAVTLQRSITLLNGVAIIVGTIIGSGIFVTPTGVLKEAGSPGLALVVWAVCGVLSIVGALCYAELGTTISKSGGDYAYMLEVYGSLPAFLKLWIELLIIRPSSQYIVAHVFATYLLKPVFPTCPVPDAAAKLVACLCVREYRARAARPRPSLLSRAPPLPPRGPPVPFPSPPPAIPVFPPADFPRRPPAGGAPHPQAIPTPQAIRMVLAEVAPSPRSGHSRLPAAPHPPPAGALRLADWTGVGVGVPELRRLLYEAMGTEGRVGPALPCWPQNPSGTPWQGQLGLGGSLEWASARQLCLQPGADAAGMEGRTLPGPLGRATGCRVRIWGAWTVAPPPSDQGSHARCVLRLGQGSPSIRFRMAPGEEPRRARAGERGLEAGSRAVGCRSFRELLPTDHPPLSPVLLTAVNCYSVKAATRVQDAFAAAKLLALGLIILLGFIQIGKGGVTNLDPEHSFDGTKLDVGNIVLALYSGLFAYGGWNYLNFVTEEMINPYRNLPLAIIISLPIVTLVYVLTNLAYFTTLSTEQMLASEAVAVDFGNYHLGVMSWIIPMFVGLSCFGSVNGSLFTSSRLFFVGSREGHLPSVLSMIHPQLLTPVPSLVFTCVMTLLYAFSNDIFSVINFFSFFNWLCVALAIAGMLWLRYTKPELERPIKVNLALPVFFILACLFLIAVSFWKTPVECGIGFAITLSGLPVYFLGVWWKNKPKWLLRGICESCPALPRPPARMSRAEVLVPGKESPGHQCTCRGAQEGRERGGPADSTTVLCQKLMQVVPQET</sequence>
<feature type="region of interest" description="Disordered" evidence="6">
    <location>
        <begin position="170"/>
        <end position="198"/>
    </location>
</feature>
<keyword evidence="5 7" id="KW-0472">Membrane</keyword>
<evidence type="ECO:0000313" key="9">
    <source>
        <dbReference type="Proteomes" id="UP000700334"/>
    </source>
</evidence>
<feature type="transmembrane region" description="Helical" evidence="7">
    <location>
        <begin position="718"/>
        <end position="742"/>
    </location>
</feature>
<keyword evidence="9" id="KW-1185">Reference proteome</keyword>